<keyword evidence="1" id="KW-0732">Signal</keyword>
<evidence type="ECO:0000313" key="2">
    <source>
        <dbReference type="EMBL" id="GFJ93771.1"/>
    </source>
</evidence>
<organism evidence="2 3">
    <name type="scientific">Phytohabitans rumicis</name>
    <dbReference type="NCBI Taxonomy" id="1076125"/>
    <lineage>
        <taxon>Bacteria</taxon>
        <taxon>Bacillati</taxon>
        <taxon>Actinomycetota</taxon>
        <taxon>Actinomycetes</taxon>
        <taxon>Micromonosporales</taxon>
        <taxon>Micromonosporaceae</taxon>
    </lineage>
</organism>
<sequence length="161" mass="18417">MMRKAVAVLAAIVIGCLLLPAAAAAAPAQAAAAINFDCTLARWDRSEDFLWRFLPNNSAAYPNDLDCWLREGDYNNFGVVALQDMLVKCYGQAIAVDGDFGPRTREALAIAQWWEHTVNDQWQVRVSGVYSWNESGAYLRWPHYRDRDDLDRYYCWYLKTK</sequence>
<reference evidence="2 3" key="2">
    <citation type="submission" date="2020-03" db="EMBL/GenBank/DDBJ databases">
        <authorList>
            <person name="Ichikawa N."/>
            <person name="Kimura A."/>
            <person name="Kitahashi Y."/>
            <person name="Uohara A."/>
        </authorList>
    </citation>
    <scope>NUCLEOTIDE SEQUENCE [LARGE SCALE GENOMIC DNA]</scope>
    <source>
        <strain evidence="2 3">NBRC 108638</strain>
    </source>
</reference>
<dbReference type="Proteomes" id="UP000482960">
    <property type="component" value="Unassembled WGS sequence"/>
</dbReference>
<accession>A0A6V8LG23</accession>
<feature type="chain" id="PRO_5028882344" description="Peptidoglycan binding-like domain-containing protein" evidence="1">
    <location>
        <begin position="26"/>
        <end position="161"/>
    </location>
</feature>
<keyword evidence="3" id="KW-1185">Reference proteome</keyword>
<evidence type="ECO:0000256" key="1">
    <source>
        <dbReference type="SAM" id="SignalP"/>
    </source>
</evidence>
<comment type="caution">
    <text evidence="2">The sequence shown here is derived from an EMBL/GenBank/DDBJ whole genome shotgun (WGS) entry which is preliminary data.</text>
</comment>
<proteinExistence type="predicted"/>
<name>A0A6V8LG23_9ACTN</name>
<dbReference type="AlphaFoldDB" id="A0A6V8LG23"/>
<dbReference type="PROSITE" id="PS51257">
    <property type="entry name" value="PROKAR_LIPOPROTEIN"/>
    <property type="match status" value="1"/>
</dbReference>
<gene>
    <name evidence="2" type="ORF">Prum_074130</name>
</gene>
<dbReference type="EMBL" id="BLPG01000001">
    <property type="protein sequence ID" value="GFJ93771.1"/>
    <property type="molecule type" value="Genomic_DNA"/>
</dbReference>
<feature type="signal peptide" evidence="1">
    <location>
        <begin position="1"/>
        <end position="25"/>
    </location>
</feature>
<dbReference type="RefSeq" id="WP_173080562.1">
    <property type="nucleotide sequence ID" value="NZ_BAABJB010000001.1"/>
</dbReference>
<protein>
    <recommendedName>
        <fullName evidence="4">Peptidoglycan binding-like domain-containing protein</fullName>
    </recommendedName>
</protein>
<evidence type="ECO:0000313" key="3">
    <source>
        <dbReference type="Proteomes" id="UP000482960"/>
    </source>
</evidence>
<dbReference type="InterPro" id="IPR036366">
    <property type="entry name" value="PGBDSf"/>
</dbReference>
<evidence type="ECO:0008006" key="4">
    <source>
        <dbReference type="Google" id="ProtNLM"/>
    </source>
</evidence>
<dbReference type="Gene3D" id="1.10.101.10">
    <property type="entry name" value="PGBD-like superfamily/PGBD"/>
    <property type="match status" value="1"/>
</dbReference>
<reference evidence="2 3" key="1">
    <citation type="submission" date="2020-03" db="EMBL/GenBank/DDBJ databases">
        <title>Whole genome shotgun sequence of Phytohabitans rumicis NBRC 108638.</title>
        <authorList>
            <person name="Komaki H."/>
            <person name="Tamura T."/>
        </authorList>
    </citation>
    <scope>NUCLEOTIDE SEQUENCE [LARGE SCALE GENOMIC DNA]</scope>
    <source>
        <strain evidence="2 3">NBRC 108638</strain>
    </source>
</reference>